<dbReference type="EMBL" id="CP020472">
    <property type="protein sequence ID" value="ARD21372.1"/>
    <property type="molecule type" value="Genomic_DNA"/>
</dbReference>
<proteinExistence type="predicted"/>
<organism evidence="3 4">
    <name type="scientific">Shewanella japonica</name>
    <dbReference type="NCBI Taxonomy" id="93973"/>
    <lineage>
        <taxon>Bacteria</taxon>
        <taxon>Pseudomonadati</taxon>
        <taxon>Pseudomonadota</taxon>
        <taxon>Gammaproteobacteria</taxon>
        <taxon>Alteromonadales</taxon>
        <taxon>Shewanellaceae</taxon>
        <taxon>Shewanella</taxon>
    </lineage>
</organism>
<reference evidence="3 4" key="1">
    <citation type="submission" date="2017-03" db="EMBL/GenBank/DDBJ databases">
        <title>Genome sequencing of Shewanella japonica KCTC 22435.</title>
        <authorList>
            <person name="Kim K.M."/>
        </authorList>
    </citation>
    <scope>NUCLEOTIDE SEQUENCE [LARGE SCALE GENOMIC DNA]</scope>
    <source>
        <strain evidence="3 4">KCTC 22435</strain>
    </source>
</reference>
<dbReference type="RefSeq" id="WP_055026473.1">
    <property type="nucleotide sequence ID" value="NZ_CANMJJ010000039.1"/>
</dbReference>
<accession>A0ABN4YKK8</accession>
<evidence type="ECO:0000313" key="4">
    <source>
        <dbReference type="Proteomes" id="UP000191820"/>
    </source>
</evidence>
<keyword evidence="2" id="KW-0472">Membrane</keyword>
<gene>
    <name evidence="3" type="ORF">SJ2017_1041</name>
</gene>
<name>A0ABN4YKK8_9GAMM</name>
<feature type="transmembrane region" description="Helical" evidence="2">
    <location>
        <begin position="90"/>
        <end position="111"/>
    </location>
</feature>
<keyword evidence="2" id="KW-0812">Transmembrane</keyword>
<sequence>MKLIDYSQYSIDELIEVKGNIDPKSENYESLLKELANRKEEVTTHQVKEKEKELNIAEKRVQIIGYFQVIAAVAITAIYFLSVFDGTASLLSTLVTLVLVALNIVAGITAIKEKYKYYWLSIFNQALQIPNIAIGTISAKYSGIGGAYVSINLAPQISLGVDASLSPGFALYQYTAPMQSQFIAIDILAIIFLGALITVSEVKGTTDTNEPPTE</sequence>
<evidence type="ECO:0000256" key="2">
    <source>
        <dbReference type="SAM" id="Phobius"/>
    </source>
</evidence>
<feature type="transmembrane region" description="Helical" evidence="2">
    <location>
        <begin position="63"/>
        <end position="84"/>
    </location>
</feature>
<protein>
    <recommendedName>
        <fullName evidence="5">DUF3278 domain-containing protein</fullName>
    </recommendedName>
</protein>
<evidence type="ECO:0000313" key="3">
    <source>
        <dbReference type="EMBL" id="ARD21372.1"/>
    </source>
</evidence>
<dbReference type="Proteomes" id="UP000191820">
    <property type="component" value="Chromosome"/>
</dbReference>
<keyword evidence="2" id="KW-1133">Transmembrane helix</keyword>
<feature type="transmembrane region" description="Helical" evidence="2">
    <location>
        <begin position="182"/>
        <end position="200"/>
    </location>
</feature>
<evidence type="ECO:0000256" key="1">
    <source>
        <dbReference type="SAM" id="Coils"/>
    </source>
</evidence>
<keyword evidence="4" id="KW-1185">Reference proteome</keyword>
<feature type="coiled-coil region" evidence="1">
    <location>
        <begin position="25"/>
        <end position="60"/>
    </location>
</feature>
<evidence type="ECO:0008006" key="5">
    <source>
        <dbReference type="Google" id="ProtNLM"/>
    </source>
</evidence>
<keyword evidence="1" id="KW-0175">Coiled coil</keyword>